<name>A0ABP6C3S5_9ACTN</name>
<evidence type="ECO:0000313" key="3">
    <source>
        <dbReference type="Proteomes" id="UP001501447"/>
    </source>
</evidence>
<dbReference type="EMBL" id="BAAARJ010000003">
    <property type="protein sequence ID" value="GAA2601161.1"/>
    <property type="molecule type" value="Genomic_DNA"/>
</dbReference>
<dbReference type="PROSITE" id="PS51257">
    <property type="entry name" value="PROKAR_LIPOPROTEIN"/>
    <property type="match status" value="1"/>
</dbReference>
<organism evidence="2 3">
    <name type="scientific">Streptomyces axinellae</name>
    <dbReference type="NCBI Taxonomy" id="552788"/>
    <lineage>
        <taxon>Bacteria</taxon>
        <taxon>Bacillati</taxon>
        <taxon>Actinomycetota</taxon>
        <taxon>Actinomycetes</taxon>
        <taxon>Kitasatosporales</taxon>
        <taxon>Streptomycetaceae</taxon>
        <taxon>Streptomyces</taxon>
    </lineage>
</organism>
<feature type="compositionally biased region" description="Low complexity" evidence="1">
    <location>
        <begin position="24"/>
        <end position="65"/>
    </location>
</feature>
<evidence type="ECO:0008006" key="4">
    <source>
        <dbReference type="Google" id="ProtNLM"/>
    </source>
</evidence>
<evidence type="ECO:0000256" key="1">
    <source>
        <dbReference type="SAM" id="MobiDB-lite"/>
    </source>
</evidence>
<keyword evidence="3" id="KW-1185">Reference proteome</keyword>
<dbReference type="RefSeq" id="WP_344563042.1">
    <property type="nucleotide sequence ID" value="NZ_BAAARJ010000003.1"/>
</dbReference>
<dbReference type="Proteomes" id="UP001501447">
    <property type="component" value="Unassembled WGS sequence"/>
</dbReference>
<comment type="caution">
    <text evidence="2">The sequence shown here is derived from an EMBL/GenBank/DDBJ whole genome shotgun (WGS) entry which is preliminary data.</text>
</comment>
<protein>
    <recommendedName>
        <fullName evidence="4">DUF3558 domain-containing protein</fullName>
    </recommendedName>
</protein>
<gene>
    <name evidence="2" type="ORF">GCM10009863_13130</name>
</gene>
<reference evidence="3" key="1">
    <citation type="journal article" date="2019" name="Int. J. Syst. Evol. Microbiol.">
        <title>The Global Catalogue of Microorganisms (GCM) 10K type strain sequencing project: providing services to taxonomists for standard genome sequencing and annotation.</title>
        <authorList>
            <consortium name="The Broad Institute Genomics Platform"/>
            <consortium name="The Broad Institute Genome Sequencing Center for Infectious Disease"/>
            <person name="Wu L."/>
            <person name="Ma J."/>
        </authorList>
    </citation>
    <scope>NUCLEOTIDE SEQUENCE [LARGE SCALE GENOMIC DNA]</scope>
    <source>
        <strain evidence="3">JCM 16373</strain>
    </source>
</reference>
<accession>A0ABP6C3S5</accession>
<evidence type="ECO:0000313" key="2">
    <source>
        <dbReference type="EMBL" id="GAA2601161.1"/>
    </source>
</evidence>
<feature type="region of interest" description="Disordered" evidence="1">
    <location>
        <begin position="24"/>
        <end position="66"/>
    </location>
</feature>
<sequence>MGEQRKYQGFVVAAIIAGVLASCSGSHSGSDSGSRSDSGAGSGSRAKAGLGSASGPDSDAGSHGPLSVGRVARMAAGPGATCPVRYDMAAAAKAAAVGKRVRAGTVNGETADRRQPGAPLTLSKGALVSCGYRIGQERARLFTVGVRKGAALDVLLPQIQHDAGMTMTELKGYAARASRGRASEAPGDPLLTPSGNVASVRLPAEGKGDLALVVSLGEERTALTKAQVTDLTRQLADQAHG</sequence>
<proteinExistence type="predicted"/>